<comment type="caution">
    <text evidence="4">The sequence shown here is derived from an EMBL/GenBank/DDBJ whole genome shotgun (WGS) entry which is preliminary data.</text>
</comment>
<reference evidence="4" key="1">
    <citation type="submission" date="2022-01" db="EMBL/GenBank/DDBJ databases">
        <authorList>
            <person name="Jo J.-H."/>
            <person name="Im W.-T."/>
        </authorList>
    </citation>
    <scope>NUCLEOTIDE SEQUENCE</scope>
    <source>
        <strain evidence="4">NA20</strain>
    </source>
</reference>
<dbReference type="SUPFAM" id="SSF52172">
    <property type="entry name" value="CheY-like"/>
    <property type="match status" value="1"/>
</dbReference>
<protein>
    <submittedName>
        <fullName evidence="4">LytTR family DNA-binding domain-containing protein</fullName>
    </submittedName>
</protein>
<proteinExistence type="predicted"/>
<evidence type="ECO:0000256" key="1">
    <source>
        <dbReference type="PROSITE-ProRule" id="PRU00169"/>
    </source>
</evidence>
<dbReference type="GO" id="GO:0003677">
    <property type="term" value="F:DNA binding"/>
    <property type="evidence" value="ECO:0007669"/>
    <property type="project" value="UniProtKB-KW"/>
</dbReference>
<dbReference type="SMART" id="SM00448">
    <property type="entry name" value="REC"/>
    <property type="match status" value="1"/>
</dbReference>
<feature type="modified residue" description="4-aspartylphosphate" evidence="1">
    <location>
        <position position="54"/>
    </location>
</feature>
<evidence type="ECO:0000259" key="2">
    <source>
        <dbReference type="PROSITE" id="PS50110"/>
    </source>
</evidence>
<dbReference type="PROSITE" id="PS50110">
    <property type="entry name" value="RESPONSE_REGULATORY"/>
    <property type="match status" value="1"/>
</dbReference>
<dbReference type="Pfam" id="PF00072">
    <property type="entry name" value="Response_reg"/>
    <property type="match status" value="1"/>
</dbReference>
<dbReference type="InterPro" id="IPR007492">
    <property type="entry name" value="LytTR_DNA-bd_dom"/>
</dbReference>
<dbReference type="InterPro" id="IPR001789">
    <property type="entry name" value="Sig_transdc_resp-reg_receiver"/>
</dbReference>
<evidence type="ECO:0000313" key="5">
    <source>
        <dbReference type="Proteomes" id="UP001165367"/>
    </source>
</evidence>
<accession>A0ABS9KP41</accession>
<dbReference type="PROSITE" id="PS50930">
    <property type="entry name" value="HTH_LYTTR"/>
    <property type="match status" value="1"/>
</dbReference>
<dbReference type="SMART" id="SM00850">
    <property type="entry name" value="LytTR"/>
    <property type="match status" value="1"/>
</dbReference>
<evidence type="ECO:0000313" key="4">
    <source>
        <dbReference type="EMBL" id="MCG2614104.1"/>
    </source>
</evidence>
<keyword evidence="4" id="KW-0238">DNA-binding</keyword>
<evidence type="ECO:0000259" key="3">
    <source>
        <dbReference type="PROSITE" id="PS50930"/>
    </source>
</evidence>
<feature type="domain" description="HTH LytTR-type" evidence="3">
    <location>
        <begin position="129"/>
        <end position="201"/>
    </location>
</feature>
<gene>
    <name evidence="4" type="ORF">LZZ85_07415</name>
</gene>
<name>A0ABS9KP41_9BACT</name>
<dbReference type="Proteomes" id="UP001165367">
    <property type="component" value="Unassembled WGS sequence"/>
</dbReference>
<dbReference type="InterPro" id="IPR046947">
    <property type="entry name" value="LytR-like"/>
</dbReference>
<dbReference type="Gene3D" id="3.40.50.2300">
    <property type="match status" value="1"/>
</dbReference>
<dbReference type="EMBL" id="JAKLTR010000003">
    <property type="protein sequence ID" value="MCG2614104.1"/>
    <property type="molecule type" value="Genomic_DNA"/>
</dbReference>
<sequence length="231" mass="26127">MIRCLLVDDEPWALELLTSYISRLPSLELVAATTKPLEALMLANPEKTDLIFLDIQMPELNGIKFMQAVNQQCKVIITSAYAEYAVEGFEHNVTDYLLKPISFERFCKAVQKAAGQLSLPETTNTASHIFVKTDNKLVKVDFDEILYLEGARDYVFIHTRKDKLITLDSLKNLEDVLPSSLFARIHKSFIVAVDKIDAIEKSRVVIGEHFLPIGEIHKSEFLASINKSRNS</sequence>
<organism evidence="4 5">
    <name type="scientific">Terrimonas ginsenosidimutans</name>
    <dbReference type="NCBI Taxonomy" id="2908004"/>
    <lineage>
        <taxon>Bacteria</taxon>
        <taxon>Pseudomonadati</taxon>
        <taxon>Bacteroidota</taxon>
        <taxon>Chitinophagia</taxon>
        <taxon>Chitinophagales</taxon>
        <taxon>Chitinophagaceae</taxon>
        <taxon>Terrimonas</taxon>
    </lineage>
</organism>
<keyword evidence="1" id="KW-0597">Phosphoprotein</keyword>
<dbReference type="Pfam" id="PF04397">
    <property type="entry name" value="LytTR"/>
    <property type="match status" value="1"/>
</dbReference>
<dbReference type="Gene3D" id="2.40.50.1020">
    <property type="entry name" value="LytTr DNA-binding domain"/>
    <property type="match status" value="1"/>
</dbReference>
<dbReference type="PANTHER" id="PTHR37299:SF1">
    <property type="entry name" value="STAGE 0 SPORULATION PROTEIN A HOMOLOG"/>
    <property type="match status" value="1"/>
</dbReference>
<dbReference type="InterPro" id="IPR011006">
    <property type="entry name" value="CheY-like_superfamily"/>
</dbReference>
<feature type="domain" description="Response regulatory" evidence="2">
    <location>
        <begin position="3"/>
        <end position="114"/>
    </location>
</feature>
<dbReference type="RefSeq" id="WP_237870190.1">
    <property type="nucleotide sequence ID" value="NZ_JAKLTR010000003.1"/>
</dbReference>
<dbReference type="PANTHER" id="PTHR37299">
    <property type="entry name" value="TRANSCRIPTIONAL REGULATOR-RELATED"/>
    <property type="match status" value="1"/>
</dbReference>
<keyword evidence="5" id="KW-1185">Reference proteome</keyword>